<dbReference type="Gene3D" id="3.40.50.1820">
    <property type="entry name" value="alpha/beta hydrolase"/>
    <property type="match status" value="1"/>
</dbReference>
<organism evidence="2 3">
    <name type="scientific">Arenivirga flava</name>
    <dbReference type="NCBI Taxonomy" id="1930060"/>
    <lineage>
        <taxon>Bacteria</taxon>
        <taxon>Bacillati</taxon>
        <taxon>Actinomycetota</taxon>
        <taxon>Actinomycetes</taxon>
        <taxon>Micrococcales</taxon>
        <taxon>Microbacteriaceae</taxon>
        <taxon>Arenivirga</taxon>
    </lineage>
</organism>
<evidence type="ECO:0000259" key="1">
    <source>
        <dbReference type="Pfam" id="PF12697"/>
    </source>
</evidence>
<dbReference type="SUPFAM" id="SSF53474">
    <property type="entry name" value="alpha/beta-Hydrolases"/>
    <property type="match status" value="1"/>
</dbReference>
<proteinExistence type="predicted"/>
<dbReference type="InterPro" id="IPR029058">
    <property type="entry name" value="AB_hydrolase_fold"/>
</dbReference>
<dbReference type="AlphaFoldDB" id="A0AA37XAD0"/>
<dbReference type="RefSeq" id="WP_284229661.1">
    <property type="nucleotide sequence ID" value="NZ_BSUL01000001.1"/>
</dbReference>
<evidence type="ECO:0000313" key="3">
    <source>
        <dbReference type="Proteomes" id="UP001157160"/>
    </source>
</evidence>
<protein>
    <recommendedName>
        <fullName evidence="1">AB hydrolase-1 domain-containing protein</fullName>
    </recommendedName>
</protein>
<sequence>MIRVHPGFPLTHEDYLPLLERMQGWPVAAIAHSLGALDALGEPIDGTTILLAPSVPRRRSGRPALRALLLAAHRSPWSTALAERLRIATFHRYGASAPLGSALPLDSAASRLRTPHRIGRPQGPLLVVCAEGDPRRPTQERFAAELGAEVLQAPGGHLFPVTHPAETAAALAAALLR</sequence>
<comment type="caution">
    <text evidence="2">The sequence shown here is derived from an EMBL/GenBank/DDBJ whole genome shotgun (WGS) entry which is preliminary data.</text>
</comment>
<feature type="domain" description="AB hydrolase-1" evidence="1">
    <location>
        <begin position="9"/>
        <end position="170"/>
    </location>
</feature>
<name>A0AA37XAD0_9MICO</name>
<reference evidence="2 3" key="1">
    <citation type="journal article" date="2014" name="Int. J. Syst. Evol. Microbiol.">
        <title>Complete genome sequence of Corynebacterium casei LMG S-19264T (=DSM 44701T), isolated from a smear-ripened cheese.</title>
        <authorList>
            <consortium name="US DOE Joint Genome Institute (JGI-PGF)"/>
            <person name="Walter F."/>
            <person name="Albersmeier A."/>
            <person name="Kalinowski J."/>
            <person name="Ruckert C."/>
        </authorList>
    </citation>
    <scope>NUCLEOTIDE SEQUENCE [LARGE SCALE GENOMIC DNA]</scope>
    <source>
        <strain evidence="2 3">NBRC 112289</strain>
    </source>
</reference>
<keyword evidence="3" id="KW-1185">Reference proteome</keyword>
<dbReference type="Pfam" id="PF12697">
    <property type="entry name" value="Abhydrolase_6"/>
    <property type="match status" value="1"/>
</dbReference>
<evidence type="ECO:0000313" key="2">
    <source>
        <dbReference type="EMBL" id="GMA27225.1"/>
    </source>
</evidence>
<gene>
    <name evidence="2" type="ORF">GCM10025874_04780</name>
</gene>
<dbReference type="Proteomes" id="UP001157160">
    <property type="component" value="Unassembled WGS sequence"/>
</dbReference>
<dbReference type="InterPro" id="IPR000073">
    <property type="entry name" value="AB_hydrolase_1"/>
</dbReference>
<dbReference type="GO" id="GO:0003824">
    <property type="term" value="F:catalytic activity"/>
    <property type="evidence" value="ECO:0007669"/>
    <property type="project" value="UniProtKB-ARBA"/>
</dbReference>
<dbReference type="EMBL" id="BSUL01000001">
    <property type="protein sequence ID" value="GMA27225.1"/>
    <property type="molecule type" value="Genomic_DNA"/>
</dbReference>
<accession>A0AA37XAD0</accession>